<feature type="signal peptide" evidence="2">
    <location>
        <begin position="1"/>
        <end position="20"/>
    </location>
</feature>
<dbReference type="PROSITE" id="PS00061">
    <property type="entry name" value="ADH_SHORT"/>
    <property type="match status" value="1"/>
</dbReference>
<proteinExistence type="predicted"/>
<dbReference type="PRINTS" id="PR00080">
    <property type="entry name" value="SDRFAMILY"/>
</dbReference>
<keyword evidence="2" id="KW-0732">Signal</keyword>
<evidence type="ECO:0000313" key="4">
    <source>
        <dbReference type="WBParaSite" id="TREG1_103770.1"/>
    </source>
</evidence>
<reference evidence="4" key="2">
    <citation type="submission" date="2023-11" db="UniProtKB">
        <authorList>
            <consortium name="WormBaseParasite"/>
        </authorList>
    </citation>
    <scope>IDENTIFICATION</scope>
</reference>
<dbReference type="PRINTS" id="PR00081">
    <property type="entry name" value="GDHRDH"/>
</dbReference>
<dbReference type="FunFam" id="3.40.50.720:FF:000084">
    <property type="entry name" value="Short-chain dehydrogenase reductase"/>
    <property type="match status" value="1"/>
</dbReference>
<dbReference type="InterPro" id="IPR020904">
    <property type="entry name" value="Sc_DH/Rdtase_CS"/>
</dbReference>
<dbReference type="PANTHER" id="PTHR43975">
    <property type="entry name" value="ZGC:101858"/>
    <property type="match status" value="1"/>
</dbReference>
<evidence type="ECO:0000256" key="2">
    <source>
        <dbReference type="SAM" id="SignalP"/>
    </source>
</evidence>
<dbReference type="InterPro" id="IPR002347">
    <property type="entry name" value="SDR_fam"/>
</dbReference>
<name>A0AA85ILW4_TRIRE</name>
<dbReference type="Pfam" id="PF13561">
    <property type="entry name" value="adh_short_C2"/>
    <property type="match status" value="1"/>
</dbReference>
<sequence length="372" mass="41036">MRDRLLVLLLLGVGAIKVYEEYDEEEKEERDPLEFMKHKHSKRDLESFEKNIPNPMPIEEKTIEVISNGLSPKLRARCKDIEDECSCNSLLILFSCNPHYLFQKQADMISLSQKVALITGASSGIGRATAVLFAELGACIALVARDKTRLEETRQACIKAAQKEVYAKYKEPFLCVEADLSDSKEIEKAYRLVINHFHQLDILVNNAGCMIRDTAETFNVDEFDRLMKVNLTAAISLTHLAIPDLTVTKGAIVNVSSVCGNRSFPGVMSYCISKAALDQFTRCTALDLAPKGIRVNGVSPAVIVTELHRRSGMSEKDYSDFVAKAKDTHALGRTGTVEEVAQAIAFLSSSASTFTTGSSLMVDGGRSIMCPR</sequence>
<dbReference type="GO" id="GO:0016491">
    <property type="term" value="F:oxidoreductase activity"/>
    <property type="evidence" value="ECO:0007669"/>
    <property type="project" value="UniProtKB-KW"/>
</dbReference>
<feature type="chain" id="PRO_5041635997" evidence="2">
    <location>
        <begin position="21"/>
        <end position="372"/>
    </location>
</feature>
<dbReference type="WBParaSite" id="TREG1_103770.1">
    <property type="protein sequence ID" value="TREG1_103770.1"/>
    <property type="gene ID" value="TREG1_103770"/>
</dbReference>
<dbReference type="CDD" id="cd05364">
    <property type="entry name" value="SDR_c11"/>
    <property type="match status" value="1"/>
</dbReference>
<organism evidence="3 4">
    <name type="scientific">Trichobilharzia regenti</name>
    <name type="common">Nasal bird schistosome</name>
    <dbReference type="NCBI Taxonomy" id="157069"/>
    <lineage>
        <taxon>Eukaryota</taxon>
        <taxon>Metazoa</taxon>
        <taxon>Spiralia</taxon>
        <taxon>Lophotrochozoa</taxon>
        <taxon>Platyhelminthes</taxon>
        <taxon>Trematoda</taxon>
        <taxon>Digenea</taxon>
        <taxon>Strigeidida</taxon>
        <taxon>Schistosomatoidea</taxon>
        <taxon>Schistosomatidae</taxon>
        <taxon>Trichobilharzia</taxon>
    </lineage>
</organism>
<evidence type="ECO:0000313" key="3">
    <source>
        <dbReference type="Proteomes" id="UP000050795"/>
    </source>
</evidence>
<keyword evidence="3" id="KW-1185">Reference proteome</keyword>
<dbReference type="PANTHER" id="PTHR43975:SF2">
    <property type="entry name" value="EG:BACR7A4.14 PROTEIN-RELATED"/>
    <property type="match status" value="1"/>
</dbReference>
<evidence type="ECO:0000256" key="1">
    <source>
        <dbReference type="ARBA" id="ARBA00023002"/>
    </source>
</evidence>
<protein>
    <submittedName>
        <fullName evidence="4">Uncharacterized protein</fullName>
    </submittedName>
</protein>
<reference evidence="3" key="1">
    <citation type="submission" date="2022-06" db="EMBL/GenBank/DDBJ databases">
        <authorList>
            <person name="Berger JAMES D."/>
            <person name="Berger JAMES D."/>
        </authorList>
    </citation>
    <scope>NUCLEOTIDE SEQUENCE [LARGE SCALE GENOMIC DNA]</scope>
</reference>
<dbReference type="Gene3D" id="3.40.50.720">
    <property type="entry name" value="NAD(P)-binding Rossmann-like Domain"/>
    <property type="match status" value="1"/>
</dbReference>
<dbReference type="AlphaFoldDB" id="A0AA85ILW4"/>
<dbReference type="SUPFAM" id="SSF51735">
    <property type="entry name" value="NAD(P)-binding Rossmann-fold domains"/>
    <property type="match status" value="1"/>
</dbReference>
<dbReference type="InterPro" id="IPR036291">
    <property type="entry name" value="NAD(P)-bd_dom_sf"/>
</dbReference>
<keyword evidence="1" id="KW-0560">Oxidoreductase</keyword>
<accession>A0AA85ILW4</accession>
<dbReference type="Proteomes" id="UP000050795">
    <property type="component" value="Unassembled WGS sequence"/>
</dbReference>